<dbReference type="InterPro" id="IPR002477">
    <property type="entry name" value="Peptidoglycan-bd-like"/>
</dbReference>
<dbReference type="RefSeq" id="WP_073074753.1">
    <property type="nucleotide sequence ID" value="NZ_MPPI01000045.1"/>
</dbReference>
<protein>
    <submittedName>
        <fullName evidence="2">Peptidoglycan-binding protein</fullName>
    </submittedName>
</protein>
<sequence>MLNRLNGAIATVLVIAAWVAGGQSAWAVRSQNYTPDQFVSVLFGFGYPVTPGTPLIDVRVQQAIRDFQTQYRLPVDGTLNAPTQDKAASLVSDLQTNLNRAMQPSPQLPGSQFYGAQTKNAVALFQRQNKLPETGIATLETYQRLQDIISDAIPLPGQPTTPIAPTAPPVSSVPIGTLYNETDFRAVLLGLGYDVNPAKPLNDAPAVRAIRDFQQRYGLSETGRADQPTQEKAAIVVRNLRNNLKTVLRNNLSIFPFYDDVTQASVRQFQTQAGLRVDGIATQTVRAQLDATARRVR</sequence>
<organism evidence="2 3">
    <name type="scientific">Phormidesmis priestleyi ULC007</name>
    <dbReference type="NCBI Taxonomy" id="1920490"/>
    <lineage>
        <taxon>Bacteria</taxon>
        <taxon>Bacillati</taxon>
        <taxon>Cyanobacteriota</taxon>
        <taxon>Cyanophyceae</taxon>
        <taxon>Leptolyngbyales</taxon>
        <taxon>Leptolyngbyaceae</taxon>
        <taxon>Phormidesmis</taxon>
    </lineage>
</organism>
<accession>A0A2T1D786</accession>
<feature type="domain" description="Peptidoglycan binding-like" evidence="1">
    <location>
        <begin position="90"/>
        <end position="145"/>
    </location>
</feature>
<dbReference type="Gene3D" id="1.10.101.10">
    <property type="entry name" value="PGBD-like superfamily/PGBD"/>
    <property type="match status" value="2"/>
</dbReference>
<reference evidence="2 3" key="1">
    <citation type="submission" date="2018-02" db="EMBL/GenBank/DDBJ databases">
        <authorList>
            <person name="Cohen D.B."/>
            <person name="Kent A.D."/>
        </authorList>
    </citation>
    <scope>NUCLEOTIDE SEQUENCE [LARGE SCALE GENOMIC DNA]</scope>
    <source>
        <strain evidence="2 3">ULC007</strain>
    </source>
</reference>
<dbReference type="Pfam" id="PF01471">
    <property type="entry name" value="PG_binding_1"/>
    <property type="match status" value="4"/>
</dbReference>
<name>A0A2T1D786_9CYAN</name>
<keyword evidence="3" id="KW-1185">Reference proteome</keyword>
<evidence type="ECO:0000259" key="1">
    <source>
        <dbReference type="Pfam" id="PF01471"/>
    </source>
</evidence>
<proteinExistence type="predicted"/>
<dbReference type="InterPro" id="IPR036365">
    <property type="entry name" value="PGBD-like_sf"/>
</dbReference>
<comment type="caution">
    <text evidence="2">The sequence shown here is derived from an EMBL/GenBank/DDBJ whole genome shotgun (WGS) entry which is preliminary data.</text>
</comment>
<feature type="domain" description="Peptidoglycan binding-like" evidence="1">
    <location>
        <begin position="188"/>
        <end position="231"/>
    </location>
</feature>
<dbReference type="Proteomes" id="UP000238634">
    <property type="component" value="Unassembled WGS sequence"/>
</dbReference>
<gene>
    <name evidence="2" type="ORF">C7B65_21885</name>
</gene>
<reference evidence="2 3" key="2">
    <citation type="submission" date="2018-03" db="EMBL/GenBank/DDBJ databases">
        <title>The ancient ancestry and fast evolution of plastids.</title>
        <authorList>
            <person name="Moore K.R."/>
            <person name="Magnabosco C."/>
            <person name="Momper L."/>
            <person name="Gold D.A."/>
            <person name="Bosak T."/>
            <person name="Fournier G.P."/>
        </authorList>
    </citation>
    <scope>NUCLEOTIDE SEQUENCE [LARGE SCALE GENOMIC DNA]</scope>
    <source>
        <strain evidence="2 3">ULC007</strain>
    </source>
</reference>
<dbReference type="OrthoDB" id="465360at2"/>
<dbReference type="InterPro" id="IPR036366">
    <property type="entry name" value="PGBDSf"/>
</dbReference>
<dbReference type="SUPFAM" id="SSF47090">
    <property type="entry name" value="PGBD-like"/>
    <property type="match status" value="4"/>
</dbReference>
<feature type="domain" description="Peptidoglycan binding-like" evidence="1">
    <location>
        <begin position="237"/>
        <end position="289"/>
    </location>
</feature>
<evidence type="ECO:0000313" key="3">
    <source>
        <dbReference type="Proteomes" id="UP000238634"/>
    </source>
</evidence>
<dbReference type="EMBL" id="PVWG01000043">
    <property type="protein sequence ID" value="PSB16372.1"/>
    <property type="molecule type" value="Genomic_DNA"/>
</dbReference>
<dbReference type="AlphaFoldDB" id="A0A2T1D786"/>
<evidence type="ECO:0000313" key="2">
    <source>
        <dbReference type="EMBL" id="PSB16372.1"/>
    </source>
</evidence>
<feature type="domain" description="Peptidoglycan binding-like" evidence="1">
    <location>
        <begin position="45"/>
        <end position="84"/>
    </location>
</feature>